<dbReference type="RefSeq" id="WP_254267743.1">
    <property type="nucleotide sequence ID" value="NZ_CP100400.1"/>
</dbReference>
<protein>
    <recommendedName>
        <fullName evidence="3">Secreted protein</fullName>
    </recommendedName>
</protein>
<dbReference type="EMBL" id="JBHSHT010000001">
    <property type="protein sequence ID" value="MFC4822736.1"/>
    <property type="molecule type" value="Genomic_DNA"/>
</dbReference>
<evidence type="ECO:0000313" key="1">
    <source>
        <dbReference type="EMBL" id="MFC4822736.1"/>
    </source>
</evidence>
<proteinExistence type="predicted"/>
<reference evidence="1 2" key="1">
    <citation type="journal article" date="2019" name="Int. J. Syst. Evol. Microbiol.">
        <title>The Global Catalogue of Microorganisms (GCM) 10K type strain sequencing project: providing services to taxonomists for standard genome sequencing and annotation.</title>
        <authorList>
            <consortium name="The Broad Institute Genomics Platform"/>
            <consortium name="The Broad Institute Genome Sequencing Center for Infectious Disease"/>
            <person name="Wu L."/>
            <person name="Ma J."/>
        </authorList>
    </citation>
    <scope>NUCLEOTIDE SEQUENCE [LARGE SCALE GENOMIC DNA]</scope>
    <source>
        <strain evidence="1 2">XZYJ18</strain>
    </source>
</reference>
<dbReference type="AlphaFoldDB" id="A0ABD5PWP6"/>
<name>A0ABD5PWP6_9EURY</name>
<evidence type="ECO:0000313" key="2">
    <source>
        <dbReference type="Proteomes" id="UP001595945"/>
    </source>
</evidence>
<keyword evidence="2" id="KW-1185">Reference proteome</keyword>
<dbReference type="Proteomes" id="UP001595945">
    <property type="component" value="Unassembled WGS sequence"/>
</dbReference>
<evidence type="ECO:0008006" key="3">
    <source>
        <dbReference type="Google" id="ProtNLM"/>
    </source>
</evidence>
<gene>
    <name evidence="1" type="ORF">ACFO9K_00525</name>
</gene>
<dbReference type="GeneID" id="73046224"/>
<sequence length="85" mass="9017">MKRRKLLRNTASTGLLALGATSVAAAATAEGEFDPEELDDDPMVSVVEEETGERVEKPLSQTDATLSDCCLVKDGCACPCYCCIC</sequence>
<comment type="caution">
    <text evidence="1">The sequence shown here is derived from an EMBL/GenBank/DDBJ whole genome shotgun (WGS) entry which is preliminary data.</text>
</comment>
<organism evidence="1 2">
    <name type="scientific">Halorussus aquaticus</name>
    <dbReference type="NCBI Taxonomy" id="2953748"/>
    <lineage>
        <taxon>Archaea</taxon>
        <taxon>Methanobacteriati</taxon>
        <taxon>Methanobacteriota</taxon>
        <taxon>Stenosarchaea group</taxon>
        <taxon>Halobacteria</taxon>
        <taxon>Halobacteriales</taxon>
        <taxon>Haladaptataceae</taxon>
        <taxon>Halorussus</taxon>
    </lineage>
</organism>
<accession>A0ABD5PWP6</accession>